<protein>
    <submittedName>
        <fullName evidence="3">Uncharacterized protein</fullName>
    </submittedName>
</protein>
<feature type="coiled-coil region" evidence="1">
    <location>
        <begin position="1258"/>
        <end position="1360"/>
    </location>
</feature>
<dbReference type="EMBL" id="JAHRHJ020003813">
    <property type="protein sequence ID" value="KAH9288243.1"/>
    <property type="molecule type" value="Genomic_DNA"/>
</dbReference>
<keyword evidence="4" id="KW-1185">Reference proteome</keyword>
<accession>A0AA38C239</accession>
<feature type="coiled-coil region" evidence="1">
    <location>
        <begin position="896"/>
        <end position="973"/>
    </location>
</feature>
<feature type="non-terminal residue" evidence="3">
    <location>
        <position position="1387"/>
    </location>
</feature>
<dbReference type="PANTHER" id="PTHR33883:SF10">
    <property type="entry name" value="WPP DOMAIN-ASSOCIATED PROTEIN"/>
    <property type="match status" value="1"/>
</dbReference>
<reference evidence="3 4" key="1">
    <citation type="journal article" date="2021" name="Nat. Plants">
        <title>The Taxus genome provides insights into paclitaxel biosynthesis.</title>
        <authorList>
            <person name="Xiong X."/>
            <person name="Gou J."/>
            <person name="Liao Q."/>
            <person name="Li Y."/>
            <person name="Zhou Q."/>
            <person name="Bi G."/>
            <person name="Li C."/>
            <person name="Du R."/>
            <person name="Wang X."/>
            <person name="Sun T."/>
            <person name="Guo L."/>
            <person name="Liang H."/>
            <person name="Lu P."/>
            <person name="Wu Y."/>
            <person name="Zhang Z."/>
            <person name="Ro D.K."/>
            <person name="Shang Y."/>
            <person name="Huang S."/>
            <person name="Yan J."/>
        </authorList>
    </citation>
    <scope>NUCLEOTIDE SEQUENCE [LARGE SCALE GENOMIC DNA]</scope>
    <source>
        <strain evidence="3">Ta-2019</strain>
    </source>
</reference>
<dbReference type="Proteomes" id="UP000824469">
    <property type="component" value="Unassembled WGS sequence"/>
</dbReference>
<evidence type="ECO:0000313" key="3">
    <source>
        <dbReference type="EMBL" id="KAH9288243.1"/>
    </source>
</evidence>
<feature type="coiled-coil region" evidence="1">
    <location>
        <begin position="651"/>
        <end position="678"/>
    </location>
</feature>
<keyword evidence="1" id="KW-0175">Coiled coil</keyword>
<evidence type="ECO:0000256" key="1">
    <source>
        <dbReference type="SAM" id="Coils"/>
    </source>
</evidence>
<dbReference type="OMA" id="QRKDWAL"/>
<evidence type="ECO:0000313" key="4">
    <source>
        <dbReference type="Proteomes" id="UP000824469"/>
    </source>
</evidence>
<evidence type="ECO:0000256" key="2">
    <source>
        <dbReference type="SAM" id="MobiDB-lite"/>
    </source>
</evidence>
<dbReference type="PANTHER" id="PTHR33883">
    <property type="entry name" value="WPP DOMAIN-ASSOCIATED PROTEIN"/>
    <property type="match status" value="1"/>
</dbReference>
<feature type="coiled-coil region" evidence="1">
    <location>
        <begin position="153"/>
        <end position="215"/>
    </location>
</feature>
<name>A0AA38C239_TAXCH</name>
<proteinExistence type="predicted"/>
<dbReference type="InterPro" id="IPR037490">
    <property type="entry name" value="WAP"/>
</dbReference>
<feature type="coiled-coil region" evidence="1">
    <location>
        <begin position="1059"/>
        <end position="1183"/>
    </location>
</feature>
<sequence>MEIHNFDKPECDVFSMNKSSEADAVEYSETVGMCKGYDGDILDPMPGSVQDGPDYVSGILAEFEHTQDLLEDVECRLSVSAMVSDAVTNGVANALMEEASEALAAKEAEIFALNDKLEDQDLKLWHLTETLRLKEHELAMVNAENNSDRERMVSDFMHDKERMKRRLVEAEARCFEKEKKLKENTEAITKMTSKLEADKNRVIAMEEKIKSLQEVAVANKREILDLVEQLERMKSQNYFMNASTMEEDMQRVILNYGGQLVEKEECEAQMLRHEIERCVCESIYEGQLLEMQDKLETDMLQSRSMISCAQKEMENVKELSKSKLMKKSLEVMDFTERLKENEVSNELQTSVILSVLESSIQELQYQISQYIEDLGFRDEQITSLTCMLNHLKQDCESLQSQISSNHVIDAEIENNLSTLKATMENQCTRLKQDLEEERARGSDDLSRITRLQVQNDSLADRLREQQGSLEQVEEKLAEHQLQQGIERLFAKEVCVSKLNEAVQLITDLDSELEKKDAEVSSYLESKADLESALNAERLEFLRLKKILKGFEFQTDSLSSIGLQKMDSAFEKIDSKLLKMALRLDSFQKNFNTSFENIQCHVALLQEELLEKQWRQDFEEDINGLVLKEFFQGLEGQLKAKEQEERKFWAIQVRLDEKRVTLINEIKALREELDHLKFDEPGKSTFTVDGSNSNGESTDGQRKDWAMRRFSTGQVCTDTPKADDICASQCTQEVKNGEVNDGQRKDWALRRFSTGQVCTDTTKADDSCASQSTQGVKNGEANDGQRKDWALRRYSTGQISASKLDDSCRTAVTGNVAEAYPTKELDLSVHTAIEFADNPESPLKSMSKEQLVLHFKRVLAEQKRQTDCFIGEKTEEIYRLKRDLFKDGTHLKKDKELNILKKRISEITRKLDNVVEENAKLSSCVVEDQDQNYELVCKLKDEMQAERRHLLAKVREKENELKALSDKLSDASRKDTDHSIRESHLLNSIADMESERKVIDIMHLYEVDILITLFQETVSEKDIALNLILKEQDENIKQKISLEKMVHEKDRAMDMVFGEKEGLKRQVVSLEKLIEDEKNASGLVPSQLKEIEQIEKQKISLDLALKDCEELKKQSICLESILHDKEDSMDSARREQEELRKQVLSLKEFIEEKDKTLKMTLTELEKARKENIKLERFIQDKENMIDLSIKKEQYQMKQFEAIITKKENALALAARNDKEHKETITSLQKTLKHKELCLQSAMEDKEEGENQKYLFQAEVQRLKTSLKNLEVQTETAQKLYKIELTKFVHKIMDTSLQLEHNAMKNIEENMLRLERSKQHMKKLQGQVDMYALGNSYYKDKLEKKCRNLLKAEEEVDLLGDEVDALLSLLEKVYAALDHYLPVLQHYPG</sequence>
<gene>
    <name evidence="3" type="ORF">KI387_032360</name>
</gene>
<organism evidence="3 4">
    <name type="scientific">Taxus chinensis</name>
    <name type="common">Chinese yew</name>
    <name type="synonym">Taxus wallichiana var. chinensis</name>
    <dbReference type="NCBI Taxonomy" id="29808"/>
    <lineage>
        <taxon>Eukaryota</taxon>
        <taxon>Viridiplantae</taxon>
        <taxon>Streptophyta</taxon>
        <taxon>Embryophyta</taxon>
        <taxon>Tracheophyta</taxon>
        <taxon>Spermatophyta</taxon>
        <taxon>Pinopsida</taxon>
        <taxon>Pinidae</taxon>
        <taxon>Conifers II</taxon>
        <taxon>Cupressales</taxon>
        <taxon>Taxaceae</taxon>
        <taxon>Taxus</taxon>
    </lineage>
</organism>
<comment type="caution">
    <text evidence="3">The sequence shown here is derived from an EMBL/GenBank/DDBJ whole genome shotgun (WGS) entry which is preliminary data.</text>
</comment>
<feature type="coiled-coil region" evidence="1">
    <location>
        <begin position="353"/>
        <end position="518"/>
    </location>
</feature>
<feature type="region of interest" description="Disordered" evidence="2">
    <location>
        <begin position="762"/>
        <end position="781"/>
    </location>
</feature>